<dbReference type="EMBL" id="BBLT01000003">
    <property type="protein sequence ID" value="GAL84809.1"/>
    <property type="molecule type" value="Genomic_DNA"/>
</dbReference>
<dbReference type="OrthoDB" id="982933at2"/>
<sequence length="78" mass="9077">MAKRKAAKREKPKVNKELDGFDIRVNTFGEIVSSFDLDKVNDFLDKNVDDKKLRGREDLKKGHPITEEDDIEEENDEN</sequence>
<proteinExistence type="predicted"/>
<feature type="region of interest" description="Disordered" evidence="1">
    <location>
        <begin position="53"/>
        <end position="78"/>
    </location>
</feature>
<keyword evidence="3" id="KW-1185">Reference proteome</keyword>
<reference evidence="2 3" key="1">
    <citation type="submission" date="2014-09" db="EMBL/GenBank/DDBJ databases">
        <title>Sporocytophaga myxococcoides PG-01 genome sequencing.</title>
        <authorList>
            <person name="Liu L."/>
            <person name="Gao P.J."/>
            <person name="Chen G.J."/>
            <person name="Wang L.S."/>
        </authorList>
    </citation>
    <scope>NUCLEOTIDE SEQUENCE [LARGE SCALE GENOMIC DNA]</scope>
    <source>
        <strain evidence="2 3">PG-01</strain>
    </source>
</reference>
<evidence type="ECO:0000313" key="2">
    <source>
        <dbReference type="EMBL" id="GAL84809.1"/>
    </source>
</evidence>
<accession>A0A098LEG7</accession>
<dbReference type="AlphaFoldDB" id="A0A098LEG7"/>
<protein>
    <submittedName>
        <fullName evidence="2">Uncharacterized protein</fullName>
    </submittedName>
</protein>
<evidence type="ECO:0000313" key="3">
    <source>
        <dbReference type="Proteomes" id="UP000030185"/>
    </source>
</evidence>
<feature type="compositionally biased region" description="Basic and acidic residues" evidence="1">
    <location>
        <begin position="53"/>
        <end position="66"/>
    </location>
</feature>
<comment type="caution">
    <text evidence="2">The sequence shown here is derived from an EMBL/GenBank/DDBJ whole genome shotgun (WGS) entry which is preliminary data.</text>
</comment>
<feature type="compositionally biased region" description="Acidic residues" evidence="1">
    <location>
        <begin position="67"/>
        <end position="78"/>
    </location>
</feature>
<name>A0A098LEG7_9BACT</name>
<gene>
    <name evidence="2" type="ORF">MYP_2037</name>
</gene>
<dbReference type="STRING" id="153721.MYP_2037"/>
<organism evidence="2 3">
    <name type="scientific">Sporocytophaga myxococcoides</name>
    <dbReference type="NCBI Taxonomy" id="153721"/>
    <lineage>
        <taxon>Bacteria</taxon>
        <taxon>Pseudomonadati</taxon>
        <taxon>Bacteroidota</taxon>
        <taxon>Cytophagia</taxon>
        <taxon>Cytophagales</taxon>
        <taxon>Cytophagaceae</taxon>
        <taxon>Sporocytophaga</taxon>
    </lineage>
</organism>
<dbReference type="RefSeq" id="WP_045462219.1">
    <property type="nucleotide sequence ID" value="NZ_BBLT01000003.1"/>
</dbReference>
<dbReference type="Proteomes" id="UP000030185">
    <property type="component" value="Unassembled WGS sequence"/>
</dbReference>
<dbReference type="eggNOG" id="ENOG5032ZQB">
    <property type="taxonomic scope" value="Bacteria"/>
</dbReference>
<evidence type="ECO:0000256" key="1">
    <source>
        <dbReference type="SAM" id="MobiDB-lite"/>
    </source>
</evidence>